<dbReference type="EMBL" id="JATAAI010000006">
    <property type="protein sequence ID" value="KAK1744924.1"/>
    <property type="molecule type" value="Genomic_DNA"/>
</dbReference>
<dbReference type="SMART" id="SM00298">
    <property type="entry name" value="CHROMO"/>
    <property type="match status" value="1"/>
</dbReference>
<proteinExistence type="predicted"/>
<dbReference type="PANTHER" id="PTHR22812">
    <property type="entry name" value="CHROMOBOX PROTEIN"/>
    <property type="match status" value="1"/>
</dbReference>
<dbReference type="PROSITE" id="PS51184">
    <property type="entry name" value="JMJC"/>
    <property type="match status" value="1"/>
</dbReference>
<dbReference type="InterPro" id="IPR016197">
    <property type="entry name" value="Chromo-like_dom_sf"/>
</dbReference>
<reference evidence="6" key="1">
    <citation type="submission" date="2023-06" db="EMBL/GenBank/DDBJ databases">
        <title>Survivors Of The Sea: Transcriptome response of Skeletonema marinoi to long-term dormancy.</title>
        <authorList>
            <person name="Pinder M.I.M."/>
            <person name="Kourtchenko O."/>
            <person name="Robertson E.K."/>
            <person name="Larsson T."/>
            <person name="Maumus F."/>
            <person name="Osuna-Cruz C.M."/>
            <person name="Vancaester E."/>
            <person name="Stenow R."/>
            <person name="Vandepoele K."/>
            <person name="Ploug H."/>
            <person name="Bruchert V."/>
            <person name="Godhe A."/>
            <person name="Topel M."/>
        </authorList>
    </citation>
    <scope>NUCLEOTIDE SEQUENCE</scope>
    <source>
        <strain evidence="6">R05AC</strain>
    </source>
</reference>
<feature type="region of interest" description="Disordered" evidence="3">
    <location>
        <begin position="654"/>
        <end position="693"/>
    </location>
</feature>
<dbReference type="InterPro" id="IPR003347">
    <property type="entry name" value="JmjC_dom"/>
</dbReference>
<dbReference type="Proteomes" id="UP001224775">
    <property type="component" value="Unassembled WGS sequence"/>
</dbReference>
<dbReference type="PROSITE" id="PS50013">
    <property type="entry name" value="CHROMO_2"/>
    <property type="match status" value="1"/>
</dbReference>
<gene>
    <name evidence="6" type="ORF">QTG54_004215</name>
</gene>
<dbReference type="Gene3D" id="2.60.120.650">
    <property type="entry name" value="Cupin"/>
    <property type="match status" value="1"/>
</dbReference>
<dbReference type="SUPFAM" id="SSF51197">
    <property type="entry name" value="Clavaminate synthase-like"/>
    <property type="match status" value="1"/>
</dbReference>
<evidence type="ECO:0000256" key="3">
    <source>
        <dbReference type="SAM" id="MobiDB-lite"/>
    </source>
</evidence>
<organism evidence="6 7">
    <name type="scientific">Skeletonema marinoi</name>
    <dbReference type="NCBI Taxonomy" id="267567"/>
    <lineage>
        <taxon>Eukaryota</taxon>
        <taxon>Sar</taxon>
        <taxon>Stramenopiles</taxon>
        <taxon>Ochrophyta</taxon>
        <taxon>Bacillariophyta</taxon>
        <taxon>Coscinodiscophyceae</taxon>
        <taxon>Thalassiosirophycidae</taxon>
        <taxon>Thalassiosirales</taxon>
        <taxon>Skeletonemataceae</taxon>
        <taxon>Skeletonema</taxon>
        <taxon>Skeletonema marinoi-dohrnii complex</taxon>
    </lineage>
</organism>
<keyword evidence="7" id="KW-1185">Reference proteome</keyword>
<comment type="subcellular location">
    <subcellularLocation>
        <location evidence="1">Nucleus</location>
    </subcellularLocation>
</comment>
<comment type="caution">
    <text evidence="6">The sequence shown here is derived from an EMBL/GenBank/DDBJ whole genome shotgun (WGS) entry which is preliminary data.</text>
</comment>
<sequence>MKIRKHRREQQMKEKRKNHVNVHVRQDGDFFWEVAAVIGRRIRRNRVEYLIRWKGCSEEDNTWEPAANLCDSANEEESLVVEDATLNWTDADQVIFREVKRINVNDPGAAAIVKEDRINGTPLFLLGTLDGQILHSDGLQKRNQKRRRHQAILTYLLQTFQWKCHNLDLSTEKYELDIPKMIKDIGDEDVPVIKRNYDEVKPIHGTIPAAKFLSECWPSSESEAELQAVRRKAQSFTYTNGNFLFLILLVETLPPKQSASEWYHGRRPPKDPGGLEISIAPISGQKECVLVHRDDSRCLYHLTASLDEIDLQRFPLLSQARVYKTVIKPGEILLMPNGTYHQCRNVTPCLSYSRFHLDTVNLLPFKVDEVVDLVQDRVLAYRVTDVVTGDTRETVETLLALRNFIREVARRDEVNKAVKGPGDKSKEELKPELHDFGVLAADVDVCLHDYRYRESKEIPKLKSRKGKVLTNTLSKGVRKNCVGRDLNKFMIDNKPVVVFNSSLENNYMSLRNADVEKHYPLANKHKVGKALIGKLTIGDMLACRLEQKCVKAEVLEVVPQMKAAYISFEDYPSVYDEYQPFDLLRVPSGDEITHNDIKPGLVVLDFSNTNEYRAVVQSTIDGPMVRVKLIVSQHTLTRLVSPAMILGRYMGRWGSSGKKGSSDDSDGKKAAPGGIVSPSTTSDISDIAVEEES</sequence>
<feature type="domain" description="Chromo" evidence="4">
    <location>
        <begin position="32"/>
        <end position="69"/>
    </location>
</feature>
<dbReference type="InterPro" id="IPR041667">
    <property type="entry name" value="Cupin_8"/>
</dbReference>
<dbReference type="GO" id="GO:0005634">
    <property type="term" value="C:nucleus"/>
    <property type="evidence" value="ECO:0007669"/>
    <property type="project" value="UniProtKB-SubCell"/>
</dbReference>
<feature type="compositionally biased region" description="Basic and acidic residues" evidence="3">
    <location>
        <begin position="660"/>
        <end position="669"/>
    </location>
</feature>
<dbReference type="Pfam" id="PF00385">
    <property type="entry name" value="Chromo"/>
    <property type="match status" value="1"/>
</dbReference>
<evidence type="ECO:0000256" key="2">
    <source>
        <dbReference type="ARBA" id="ARBA00023242"/>
    </source>
</evidence>
<protein>
    <submittedName>
        <fullName evidence="6">Chromodomain-containing protein</fullName>
    </submittedName>
</protein>
<dbReference type="InterPro" id="IPR023780">
    <property type="entry name" value="Chromo_domain"/>
</dbReference>
<dbReference type="Pfam" id="PF13621">
    <property type="entry name" value="Cupin_8"/>
    <property type="match status" value="1"/>
</dbReference>
<evidence type="ECO:0000259" key="4">
    <source>
        <dbReference type="PROSITE" id="PS50013"/>
    </source>
</evidence>
<evidence type="ECO:0000313" key="6">
    <source>
        <dbReference type="EMBL" id="KAK1744924.1"/>
    </source>
</evidence>
<dbReference type="InterPro" id="IPR051219">
    <property type="entry name" value="Heterochromatin_chromo-domain"/>
</dbReference>
<dbReference type="CDD" id="cd00024">
    <property type="entry name" value="CD_CSD"/>
    <property type="match status" value="1"/>
</dbReference>
<evidence type="ECO:0000313" key="7">
    <source>
        <dbReference type="Proteomes" id="UP001224775"/>
    </source>
</evidence>
<dbReference type="SUPFAM" id="SSF54160">
    <property type="entry name" value="Chromo domain-like"/>
    <property type="match status" value="1"/>
</dbReference>
<keyword evidence="2" id="KW-0539">Nucleus</keyword>
<feature type="domain" description="JmjC" evidence="5">
    <location>
        <begin position="221"/>
        <end position="373"/>
    </location>
</feature>
<name>A0AAD8YEA1_9STRA</name>
<evidence type="ECO:0000259" key="5">
    <source>
        <dbReference type="PROSITE" id="PS51184"/>
    </source>
</evidence>
<dbReference type="Gene3D" id="2.40.50.40">
    <property type="match status" value="1"/>
</dbReference>
<evidence type="ECO:0000256" key="1">
    <source>
        <dbReference type="ARBA" id="ARBA00004123"/>
    </source>
</evidence>
<dbReference type="InterPro" id="IPR000953">
    <property type="entry name" value="Chromo/chromo_shadow_dom"/>
</dbReference>
<dbReference type="AlphaFoldDB" id="A0AAD8YEA1"/>
<accession>A0AAD8YEA1</accession>